<dbReference type="PANTHER" id="PTHR38785">
    <property type="entry name" value="HOMOLOG OF VIRK"/>
    <property type="match status" value="1"/>
</dbReference>
<dbReference type="InterPro" id="IPR007488">
    <property type="entry name" value="DUF535"/>
</dbReference>
<evidence type="ECO:0000313" key="1">
    <source>
        <dbReference type="EMBL" id="QQB21656.1"/>
    </source>
</evidence>
<evidence type="ECO:0000313" key="2">
    <source>
        <dbReference type="Proteomes" id="UP000595481"/>
    </source>
</evidence>
<accession>A0A7T4AD18</accession>
<gene>
    <name evidence="1" type="ORF">I6H43_09125</name>
</gene>
<dbReference type="EMBL" id="CP066092">
    <property type="protein sequence ID" value="QQB21656.1"/>
    <property type="molecule type" value="Genomic_DNA"/>
</dbReference>
<proteinExistence type="predicted"/>
<keyword evidence="2" id="KW-1185">Reference proteome</keyword>
<dbReference type="Pfam" id="PF04393">
    <property type="entry name" value="DUF535"/>
    <property type="match status" value="1"/>
</dbReference>
<dbReference type="Proteomes" id="UP000595481">
    <property type="component" value="Chromosome"/>
</dbReference>
<sequence>MTVKSIDWEHLSRLERYCAKSMASYLYPEGSERQTFNRGKFVLRSLLYREQLTRVFTLFQAEPLKALPARYPELLDKPMRPYRFASASARERAEMLENHYQLQLSCYPELVEPLYLAGGIELGRYPQSDCRIVLRHDGTFRREAELALSIIDSEGLRLYSCAFSLAGSAEQLHLVIGSMQGPEPGVANAQDKVRELTKEGQGLRPKSLLVQLVQQLALAMGSGEVLAVRKRAHVFQAKRYSSKQKANLQADYDELWQEFGARDVDANFVALQLQPRKPLEEIASKKRAMYRRRYEWLDQLELAIREQFVRR</sequence>
<name>A0A7T4AD18_AERJA</name>
<organism evidence="1 2">
    <name type="scientific">Aeromonas jandaei</name>
    <dbReference type="NCBI Taxonomy" id="650"/>
    <lineage>
        <taxon>Bacteria</taxon>
        <taxon>Pseudomonadati</taxon>
        <taxon>Pseudomonadota</taxon>
        <taxon>Gammaproteobacteria</taxon>
        <taxon>Aeromonadales</taxon>
        <taxon>Aeromonadaceae</taxon>
        <taxon>Aeromonas</taxon>
    </lineage>
</organism>
<protein>
    <submittedName>
        <fullName evidence="1">DUF535 domain-containing protein</fullName>
    </submittedName>
</protein>
<dbReference type="PANTHER" id="PTHR38785:SF1">
    <property type="entry name" value="HOMOLOG OF VIRK"/>
    <property type="match status" value="1"/>
</dbReference>
<reference evidence="1 2" key="1">
    <citation type="submission" date="2020-12" db="EMBL/GenBank/DDBJ databases">
        <title>FDA dAtabase for Regulatory Grade micrObial Sequences (FDA-ARGOS): Supporting development and validation of Infectious Disease Dx tests.</title>
        <authorList>
            <person name="Sproer C."/>
            <person name="Gronow S."/>
            <person name="Severitt S."/>
            <person name="Schroder I."/>
            <person name="Tallon L."/>
            <person name="Sadzewicz L."/>
            <person name="Zhao X."/>
            <person name="Boylan J."/>
            <person name="Ott S."/>
            <person name="Bowen H."/>
            <person name="Vavikolanu K."/>
            <person name="Mehta A."/>
            <person name="Aluvathingal J."/>
            <person name="Nadendla S."/>
            <person name="Lowell S."/>
            <person name="Myers T."/>
            <person name="Yan Y."/>
            <person name="Sichtig H."/>
        </authorList>
    </citation>
    <scope>NUCLEOTIDE SEQUENCE [LARGE SCALE GENOMIC DNA]</scope>
    <source>
        <strain evidence="1 2">FDAARGOS_986</strain>
    </source>
</reference>